<keyword evidence="1" id="KW-0472">Membrane</keyword>
<dbReference type="STRING" id="544711.F0UJY7"/>
<dbReference type="AlphaFoldDB" id="F0UJY7"/>
<accession>F0UJY7</accession>
<keyword evidence="1" id="KW-1133">Transmembrane helix</keyword>
<feature type="transmembrane region" description="Helical" evidence="1">
    <location>
        <begin position="350"/>
        <end position="369"/>
    </location>
</feature>
<protein>
    <submittedName>
        <fullName evidence="2">Uncharacterized protein</fullName>
    </submittedName>
</protein>
<proteinExistence type="predicted"/>
<evidence type="ECO:0000256" key="1">
    <source>
        <dbReference type="SAM" id="Phobius"/>
    </source>
</evidence>
<keyword evidence="1" id="KW-0812">Transmembrane</keyword>
<feature type="transmembrane region" description="Helical" evidence="1">
    <location>
        <begin position="51"/>
        <end position="72"/>
    </location>
</feature>
<dbReference type="HOGENOM" id="CLU_653752_0_0_1"/>
<organism evidence="3">
    <name type="scientific">Ajellomyces capsulatus (strain H88)</name>
    <name type="common">Darling's disease fungus</name>
    <name type="synonym">Histoplasma capsulatum</name>
    <dbReference type="NCBI Taxonomy" id="544711"/>
    <lineage>
        <taxon>Eukaryota</taxon>
        <taxon>Fungi</taxon>
        <taxon>Dikarya</taxon>
        <taxon>Ascomycota</taxon>
        <taxon>Pezizomycotina</taxon>
        <taxon>Eurotiomycetes</taxon>
        <taxon>Eurotiomycetidae</taxon>
        <taxon>Onygenales</taxon>
        <taxon>Ajellomycetaceae</taxon>
        <taxon>Histoplasma</taxon>
    </lineage>
</organism>
<feature type="transmembrane region" description="Helical" evidence="1">
    <location>
        <begin position="238"/>
        <end position="258"/>
    </location>
</feature>
<feature type="transmembrane region" description="Helical" evidence="1">
    <location>
        <begin position="318"/>
        <end position="338"/>
    </location>
</feature>
<sequence length="436" mass="47821">MEPSNSIFAWLDLVQGMFYSYLSPNVELEVEMLSEPSRGPYFNRGELSRNICIVGLYLGLVLGIACLAVGIYTSILPISIGQQGARGEVISLGLNLLITLVNEVYGPNKWYTNLFMLCCIIGSYSSSSLVFLKDHSSGSDDEPVTRICGAAIISLAICLLGQWAVAWWSLPNTHHAPTWSVDPLDTVAACILEGSLHRIPGRCMQSVHNIAAPTIPVPPRHRQQAAYYAHSEVRKVLWALWATAGLGLLWAITIFVVIRTGFVNGISDKGSWSLLPNSQTPSLNMGWFVDAWWLASSEGGLKRDRNILKKMGTSWQSITLFCFKPLIHWLYGLSMTVYFDSGFNMMPVQISYLTVGALCLALFATAIIFKPPKGPQPAAFGHLQTLANLIDEWPTKGGRLYWGHKSEEGSVAHAGTSSEKLGKINFGMLYAGVKSS</sequence>
<evidence type="ECO:0000313" key="3">
    <source>
        <dbReference type="Proteomes" id="UP000008142"/>
    </source>
</evidence>
<dbReference type="OrthoDB" id="2688021at2759"/>
<reference evidence="3" key="1">
    <citation type="submission" date="2008-07" db="EMBL/GenBank/DDBJ databases">
        <title>Annotation of Ajellomyces capsulatus strain H88.</title>
        <authorList>
            <person name="Champion M."/>
            <person name="Cuomo C."/>
            <person name="Ma L.-J."/>
            <person name="Henn M.R."/>
            <person name="Sil A."/>
            <person name="Goldman B."/>
            <person name="Young S.K."/>
            <person name="Kodira C.D."/>
            <person name="Zeng Q."/>
            <person name="Koehrsen M."/>
            <person name="Alvarado L."/>
            <person name="Berlin A."/>
            <person name="Borenstein D."/>
            <person name="Chen Z."/>
            <person name="Engels R."/>
            <person name="Freedman E."/>
            <person name="Gellesch M."/>
            <person name="Goldberg J."/>
            <person name="Griggs A."/>
            <person name="Gujja S."/>
            <person name="Heiman D."/>
            <person name="Hepburn T."/>
            <person name="Howarth C."/>
            <person name="Jen D."/>
            <person name="Larson L."/>
            <person name="Lewis B."/>
            <person name="Mehta T."/>
            <person name="Park D."/>
            <person name="Pearson M."/>
            <person name="Roberts A."/>
            <person name="Saif S."/>
            <person name="Shea T."/>
            <person name="Shenoy N."/>
            <person name="Sisk P."/>
            <person name="Stolte C."/>
            <person name="Sykes S."/>
            <person name="Walk T."/>
            <person name="White J."/>
            <person name="Yandava C."/>
            <person name="Klein B."/>
            <person name="McEwen J.G."/>
            <person name="Puccia R."/>
            <person name="Goldman G.H."/>
            <person name="Felipe M.S."/>
            <person name="Nino-Vega G."/>
            <person name="San-Blas G."/>
            <person name="Taylor J."/>
            <person name="Mendoza L."/>
            <person name="Galagan J."/>
            <person name="Nusbaum C."/>
            <person name="Birren B."/>
        </authorList>
    </citation>
    <scope>NUCLEOTIDE SEQUENCE [LARGE SCALE GENOMIC DNA]</scope>
    <source>
        <strain evidence="3">H88</strain>
    </source>
</reference>
<name>F0UJY7_AJEC8</name>
<dbReference type="VEuPathDB" id="FungiDB:I7I53_04684"/>
<gene>
    <name evidence="2" type="ORF">HCEG_05042</name>
</gene>
<feature type="transmembrane region" description="Helical" evidence="1">
    <location>
        <begin position="144"/>
        <end position="170"/>
    </location>
</feature>
<dbReference type="Proteomes" id="UP000008142">
    <property type="component" value="Unassembled WGS sequence"/>
</dbReference>
<feature type="transmembrane region" description="Helical" evidence="1">
    <location>
        <begin position="110"/>
        <end position="132"/>
    </location>
</feature>
<dbReference type="EMBL" id="DS990639">
    <property type="protein sequence ID" value="EGC45827.1"/>
    <property type="molecule type" value="Genomic_DNA"/>
</dbReference>
<evidence type="ECO:0000313" key="2">
    <source>
        <dbReference type="EMBL" id="EGC45827.1"/>
    </source>
</evidence>